<proteinExistence type="predicted"/>
<keyword evidence="3" id="KW-1185">Reference proteome</keyword>
<evidence type="ECO:0000313" key="2">
    <source>
        <dbReference type="EMBL" id="TWT87885.1"/>
    </source>
</evidence>
<evidence type="ECO:0000256" key="1">
    <source>
        <dbReference type="SAM" id="Phobius"/>
    </source>
</evidence>
<evidence type="ECO:0000313" key="3">
    <source>
        <dbReference type="Proteomes" id="UP000316213"/>
    </source>
</evidence>
<dbReference type="AlphaFoldDB" id="A0A5C5ZL38"/>
<comment type="caution">
    <text evidence="2">The sequence shown here is derived from an EMBL/GenBank/DDBJ whole genome shotgun (WGS) entry which is preliminary data.</text>
</comment>
<name>A0A5C5ZL38_9BACT</name>
<keyword evidence="1" id="KW-0812">Transmembrane</keyword>
<sequence>MRGVRLRLEHLIFDRGNPFLQSTDHVFCRLKLRLKVGQDSLVLLHLRGVAARFLAERRRLGLFFVLAYPAFAFGDLLIEAGQFVLGFVELLDELVVLGDQFTVLAGLPQVHAGLVGSLADRGDRASDG</sequence>
<dbReference type="EMBL" id="SJPM01000024">
    <property type="protein sequence ID" value="TWT87885.1"/>
    <property type="molecule type" value="Genomic_DNA"/>
</dbReference>
<keyword evidence="1" id="KW-0472">Membrane</keyword>
<organism evidence="2 3">
    <name type="scientific">Neorhodopirellula pilleata</name>
    <dbReference type="NCBI Taxonomy" id="2714738"/>
    <lineage>
        <taxon>Bacteria</taxon>
        <taxon>Pseudomonadati</taxon>
        <taxon>Planctomycetota</taxon>
        <taxon>Planctomycetia</taxon>
        <taxon>Pirellulales</taxon>
        <taxon>Pirellulaceae</taxon>
        <taxon>Neorhodopirellula</taxon>
    </lineage>
</organism>
<feature type="transmembrane region" description="Helical" evidence="1">
    <location>
        <begin position="60"/>
        <end position="78"/>
    </location>
</feature>
<dbReference type="Proteomes" id="UP000316213">
    <property type="component" value="Unassembled WGS sequence"/>
</dbReference>
<gene>
    <name evidence="2" type="ORF">Pla100_58340</name>
</gene>
<accession>A0A5C5ZL38</accession>
<keyword evidence="1" id="KW-1133">Transmembrane helix</keyword>
<protein>
    <submittedName>
        <fullName evidence="2">Uncharacterized protein</fullName>
    </submittedName>
</protein>
<reference evidence="2 3" key="1">
    <citation type="submission" date="2019-02" db="EMBL/GenBank/DDBJ databases">
        <title>Deep-cultivation of Planctomycetes and their phenomic and genomic characterization uncovers novel biology.</title>
        <authorList>
            <person name="Wiegand S."/>
            <person name="Jogler M."/>
            <person name="Boedeker C."/>
            <person name="Pinto D."/>
            <person name="Vollmers J."/>
            <person name="Rivas-Marin E."/>
            <person name="Kohn T."/>
            <person name="Peeters S.H."/>
            <person name="Heuer A."/>
            <person name="Rast P."/>
            <person name="Oberbeckmann S."/>
            <person name="Bunk B."/>
            <person name="Jeske O."/>
            <person name="Meyerdierks A."/>
            <person name="Storesund J.E."/>
            <person name="Kallscheuer N."/>
            <person name="Luecker S."/>
            <person name="Lage O.M."/>
            <person name="Pohl T."/>
            <person name="Merkel B.J."/>
            <person name="Hornburger P."/>
            <person name="Mueller R.-W."/>
            <person name="Bruemmer F."/>
            <person name="Labrenz M."/>
            <person name="Spormann A.M."/>
            <person name="Op Den Camp H."/>
            <person name="Overmann J."/>
            <person name="Amann R."/>
            <person name="Jetten M.S.M."/>
            <person name="Mascher T."/>
            <person name="Medema M.H."/>
            <person name="Devos D.P."/>
            <person name="Kaster A.-K."/>
            <person name="Ovreas L."/>
            <person name="Rohde M."/>
            <person name="Galperin M.Y."/>
            <person name="Jogler C."/>
        </authorList>
    </citation>
    <scope>NUCLEOTIDE SEQUENCE [LARGE SCALE GENOMIC DNA]</scope>
    <source>
        <strain evidence="2 3">Pla100</strain>
    </source>
</reference>